<dbReference type="RefSeq" id="WP_114062765.1">
    <property type="nucleotide sequence ID" value="NZ_CP029495.1"/>
</dbReference>
<reference evidence="1 3" key="1">
    <citation type="submission" date="2018-05" db="EMBL/GenBank/DDBJ databases">
        <title>Genome sequencing, assembly and analysis of the novel insecticidal bacterium, Chromobacterium phragmitis.</title>
        <authorList>
            <person name="Sparks M.E."/>
            <person name="Blackburn M.B."/>
            <person name="Gundersen-Rindal D.E."/>
        </authorList>
    </citation>
    <scope>NUCLEOTIDE SEQUENCE [LARGE SCALE GENOMIC DNA]</scope>
    <source>
        <strain evidence="1">IIBBL 274-1</strain>
    </source>
</reference>
<dbReference type="KEGG" id="chri:DK842_18410"/>
<evidence type="ECO:0000313" key="3">
    <source>
        <dbReference type="Proteomes" id="UP000252038"/>
    </source>
</evidence>
<name>A0A344UCN1_9NEIS</name>
<dbReference type="AlphaFoldDB" id="A0A344UCN1"/>
<evidence type="ECO:0008006" key="5">
    <source>
        <dbReference type="Google" id="ProtNLM"/>
    </source>
</evidence>
<keyword evidence="4" id="KW-1185">Reference proteome</keyword>
<dbReference type="SUPFAM" id="SSF54427">
    <property type="entry name" value="NTF2-like"/>
    <property type="match status" value="1"/>
</dbReference>
<organism evidence="1 3">
    <name type="scientific">Chromobacterium phragmitis</name>
    <dbReference type="NCBI Taxonomy" id="2202141"/>
    <lineage>
        <taxon>Bacteria</taxon>
        <taxon>Pseudomonadati</taxon>
        <taxon>Pseudomonadota</taxon>
        <taxon>Betaproteobacteria</taxon>
        <taxon>Neisseriales</taxon>
        <taxon>Chromobacteriaceae</taxon>
        <taxon>Chromobacterium</taxon>
    </lineage>
</organism>
<dbReference type="EMBL" id="CP029554">
    <property type="protein sequence ID" value="AXE33029.1"/>
    <property type="molecule type" value="Genomic_DNA"/>
</dbReference>
<evidence type="ECO:0000313" key="4">
    <source>
        <dbReference type="Proteomes" id="UP001462502"/>
    </source>
</evidence>
<dbReference type="InterPro" id="IPR032710">
    <property type="entry name" value="NTF2-like_dom_sf"/>
</dbReference>
<dbReference type="OrthoDB" id="4762924at2"/>
<dbReference type="EMBL" id="JBDXMI010000001">
    <property type="protein sequence ID" value="MEO9383362.1"/>
    <property type="molecule type" value="Genomic_DNA"/>
</dbReference>
<proteinExistence type="predicted"/>
<sequence length="106" mass="12036">MNLEMLTQPAVRLAIEALQDGDHDAWMAQFHPEATMTDDGLPANFLKFSEHAIGHERFTSIDRVENQGLDIYGGFHSDRWGDFNTYFKFHLDANGKINLLEIGQAN</sequence>
<gene>
    <name evidence="2" type="ORF">ABI908_04415</name>
    <name evidence="1" type="ORF">DK843_01070</name>
</gene>
<dbReference type="Proteomes" id="UP001462502">
    <property type="component" value="Unassembled WGS sequence"/>
</dbReference>
<reference evidence="2 4" key="2">
    <citation type="submission" date="2024-05" db="EMBL/GenBank/DDBJ databases">
        <authorList>
            <person name="De Oliveira J.P."/>
            <person name="Noriler S.A."/>
            <person name="De Oliveira A.G."/>
            <person name="Sipoli D.S."/>
        </authorList>
    </citation>
    <scope>NUCLEOTIDE SEQUENCE [LARGE SCALE GENOMIC DNA]</scope>
    <source>
        <strain evidence="2 4">LABIM192</strain>
    </source>
</reference>
<protein>
    <recommendedName>
        <fullName evidence="5">SnoaL-like domain-containing protein</fullName>
    </recommendedName>
</protein>
<evidence type="ECO:0000313" key="1">
    <source>
        <dbReference type="EMBL" id="AXE33029.1"/>
    </source>
</evidence>
<accession>A0A344UCN1</accession>
<dbReference type="KEGG" id="chrb:DK843_01070"/>
<evidence type="ECO:0000313" key="2">
    <source>
        <dbReference type="EMBL" id="MEO9383362.1"/>
    </source>
</evidence>
<dbReference type="Proteomes" id="UP000252038">
    <property type="component" value="Chromosome"/>
</dbReference>